<organism evidence="2">
    <name type="scientific">Fusarium oxysporum f. sp. pisi HDV247</name>
    <dbReference type="NCBI Taxonomy" id="1080344"/>
    <lineage>
        <taxon>Eukaryota</taxon>
        <taxon>Fungi</taxon>
        <taxon>Dikarya</taxon>
        <taxon>Ascomycota</taxon>
        <taxon>Pezizomycotina</taxon>
        <taxon>Sordariomycetes</taxon>
        <taxon>Hypocreomycetidae</taxon>
        <taxon>Hypocreales</taxon>
        <taxon>Nectriaceae</taxon>
        <taxon>Fusarium</taxon>
        <taxon>Fusarium oxysporum species complex</taxon>
    </lineage>
</organism>
<feature type="compositionally biased region" description="Polar residues" evidence="1">
    <location>
        <begin position="14"/>
        <end position="24"/>
    </location>
</feature>
<protein>
    <submittedName>
        <fullName evidence="2">Uncharacterized protein</fullName>
    </submittedName>
</protein>
<gene>
    <name evidence="2" type="ORF">FOVG_11653</name>
</gene>
<dbReference type="Proteomes" id="UP000030751">
    <property type="component" value="Unassembled WGS sequence"/>
</dbReference>
<evidence type="ECO:0000313" key="2">
    <source>
        <dbReference type="EMBL" id="EXA37431.1"/>
    </source>
</evidence>
<feature type="region of interest" description="Disordered" evidence="1">
    <location>
        <begin position="14"/>
        <end position="49"/>
    </location>
</feature>
<accession>W9P392</accession>
<dbReference type="AlphaFoldDB" id="W9P392"/>
<evidence type="ECO:0000256" key="1">
    <source>
        <dbReference type="SAM" id="MobiDB-lite"/>
    </source>
</evidence>
<dbReference type="EMBL" id="JH650975">
    <property type="protein sequence ID" value="EXA37431.1"/>
    <property type="molecule type" value="Genomic_DNA"/>
</dbReference>
<feature type="region of interest" description="Disordered" evidence="1">
    <location>
        <begin position="98"/>
        <end position="127"/>
    </location>
</feature>
<name>W9P392_FUSOX</name>
<reference evidence="2" key="2">
    <citation type="submission" date="2012-05" db="EMBL/GenBank/DDBJ databases">
        <title>Annotation of the Genome Sequence of Fusarium oxysporum HDV247.</title>
        <authorList>
            <consortium name="The Broad Institute Genomics Platform"/>
            <person name="Ma L.-J."/>
            <person name="Corby-Kistler H."/>
            <person name="Broz K."/>
            <person name="Gale L.R."/>
            <person name="Jonkers W."/>
            <person name="O'Donnell K."/>
            <person name="Ploetz R."/>
            <person name="Steinberg C."/>
            <person name="Schwartz D.C."/>
            <person name="VanEtten H."/>
            <person name="Zhou S."/>
            <person name="Young S.K."/>
            <person name="Zeng Q."/>
            <person name="Gargeya S."/>
            <person name="Fitzgerald M."/>
            <person name="Abouelleil A."/>
            <person name="Alvarado L."/>
            <person name="Chapman S.B."/>
            <person name="Gainer-Dewar J."/>
            <person name="Goldberg J."/>
            <person name="Griggs A."/>
            <person name="Gujja S."/>
            <person name="Hansen M."/>
            <person name="Howarth C."/>
            <person name="Imamovic A."/>
            <person name="Ireland A."/>
            <person name="Larimer J."/>
            <person name="McCowan C."/>
            <person name="Murphy C."/>
            <person name="Pearson M."/>
            <person name="Poon T.W."/>
            <person name="Priest M."/>
            <person name="Roberts A."/>
            <person name="Saif S."/>
            <person name="Shea T."/>
            <person name="Sykes S."/>
            <person name="Wortman J."/>
            <person name="Nusbaum C."/>
            <person name="Birren B."/>
        </authorList>
    </citation>
    <scope>NUCLEOTIDE SEQUENCE</scope>
    <source>
        <strain evidence="2">HDV247</strain>
    </source>
</reference>
<feature type="compositionally biased region" description="Basic residues" evidence="1">
    <location>
        <begin position="100"/>
        <end position="114"/>
    </location>
</feature>
<feature type="compositionally biased region" description="Basic and acidic residues" evidence="1">
    <location>
        <begin position="115"/>
        <end position="127"/>
    </location>
</feature>
<sequence>MAVSFYHTHLASTHTDSSSYSLNPQPIRPIKGGNQPVGVGARPPPPPKPRRLFCSVCRKANHTADACLTLSHNIMIVAGGSSVAPPGTIVRVGGVSNQRVTKKKNNKKKTKKDNKKLEQKVEKMNIG</sequence>
<dbReference type="HOGENOM" id="CLU_161495_0_0_1"/>
<proteinExistence type="predicted"/>
<dbReference type="OrthoDB" id="5105531at2759"/>
<reference evidence="2" key="1">
    <citation type="submission" date="2011-10" db="EMBL/GenBank/DDBJ databases">
        <title>The Genome Sequence of Fusarium oxysporum HDV247.</title>
        <authorList>
            <consortium name="The Broad Institute Genome Sequencing Platform"/>
            <person name="Ma L.-J."/>
            <person name="Gale L.R."/>
            <person name="Schwartz D.C."/>
            <person name="Zhou S."/>
            <person name="Corby-Kistler H."/>
            <person name="Young S.K."/>
            <person name="Zeng Q."/>
            <person name="Gargeya S."/>
            <person name="Fitzgerald M."/>
            <person name="Haas B."/>
            <person name="Abouelleil A."/>
            <person name="Alvarado L."/>
            <person name="Arachchi H.M."/>
            <person name="Berlin A."/>
            <person name="Brown A."/>
            <person name="Chapman S.B."/>
            <person name="Chen Z."/>
            <person name="Dunbar C."/>
            <person name="Freedman E."/>
            <person name="Gearin G."/>
            <person name="Goldberg J."/>
            <person name="Griggs A."/>
            <person name="Gujja S."/>
            <person name="Heiman D."/>
            <person name="Howarth C."/>
            <person name="Larson L."/>
            <person name="Lui A."/>
            <person name="MacDonald P.J.P."/>
            <person name="Montmayeur A."/>
            <person name="Murphy C."/>
            <person name="Neiman D."/>
            <person name="Pearson M."/>
            <person name="Priest M."/>
            <person name="Roberts A."/>
            <person name="Saif S."/>
            <person name="Shea T."/>
            <person name="Shenoy N."/>
            <person name="Sisk P."/>
            <person name="Stolte C."/>
            <person name="Sykes S."/>
            <person name="Wortman J."/>
            <person name="Nusbaum C."/>
            <person name="Birren B."/>
        </authorList>
    </citation>
    <scope>NUCLEOTIDE SEQUENCE [LARGE SCALE GENOMIC DNA]</scope>
    <source>
        <strain evidence="2">HDV247</strain>
    </source>
</reference>